<evidence type="ECO:0000313" key="2">
    <source>
        <dbReference type="Ensembl" id="ENSDCDP00010052168.1"/>
    </source>
</evidence>
<feature type="compositionally biased region" description="Low complexity" evidence="1">
    <location>
        <begin position="92"/>
        <end position="107"/>
    </location>
</feature>
<dbReference type="Ensembl" id="ENSDCDT00010062648.1">
    <property type="protein sequence ID" value="ENSDCDP00010052168.1"/>
    <property type="gene ID" value="ENSDCDG00010030558.1"/>
</dbReference>
<sequence>MCPARLGGSHLPPPPLMRLRTAVTQPQRSGALMAPQTQFRLNPPPQNCRVGLVTASVSVPEWSTVPLRCCDTRSPCNHIPLCPHAHHPRVTSPPLSASLPNSAGSHA</sequence>
<proteinExistence type="predicted"/>
<dbReference type="Proteomes" id="UP000694580">
    <property type="component" value="Chromosome 6"/>
</dbReference>
<evidence type="ECO:0000313" key="3">
    <source>
        <dbReference type="Proteomes" id="UP000694580"/>
    </source>
</evidence>
<evidence type="ECO:0000256" key="1">
    <source>
        <dbReference type="SAM" id="MobiDB-lite"/>
    </source>
</evidence>
<reference evidence="2" key="2">
    <citation type="submission" date="2025-08" db="UniProtKB">
        <authorList>
            <consortium name="Ensembl"/>
        </authorList>
    </citation>
    <scope>IDENTIFICATION</scope>
</reference>
<feature type="region of interest" description="Disordered" evidence="1">
    <location>
        <begin position="87"/>
        <end position="107"/>
    </location>
</feature>
<accession>A0AAY4E3G0</accession>
<name>A0AAY4E3G0_9TELE</name>
<organism evidence="2 3">
    <name type="scientific">Denticeps clupeoides</name>
    <name type="common">denticle herring</name>
    <dbReference type="NCBI Taxonomy" id="299321"/>
    <lineage>
        <taxon>Eukaryota</taxon>
        <taxon>Metazoa</taxon>
        <taxon>Chordata</taxon>
        <taxon>Craniata</taxon>
        <taxon>Vertebrata</taxon>
        <taxon>Euteleostomi</taxon>
        <taxon>Actinopterygii</taxon>
        <taxon>Neopterygii</taxon>
        <taxon>Teleostei</taxon>
        <taxon>Clupei</taxon>
        <taxon>Clupeiformes</taxon>
        <taxon>Denticipitoidei</taxon>
        <taxon>Denticipitidae</taxon>
        <taxon>Denticeps</taxon>
    </lineage>
</organism>
<reference evidence="2 3" key="1">
    <citation type="submission" date="2020-06" db="EMBL/GenBank/DDBJ databases">
        <authorList>
            <consortium name="Wellcome Sanger Institute Data Sharing"/>
        </authorList>
    </citation>
    <scope>NUCLEOTIDE SEQUENCE [LARGE SCALE GENOMIC DNA]</scope>
</reference>
<dbReference type="AlphaFoldDB" id="A0AAY4E3G0"/>
<keyword evidence="3" id="KW-1185">Reference proteome</keyword>
<protein>
    <submittedName>
        <fullName evidence="2">Uncharacterized protein</fullName>
    </submittedName>
</protein>
<reference evidence="2" key="3">
    <citation type="submission" date="2025-09" db="UniProtKB">
        <authorList>
            <consortium name="Ensembl"/>
        </authorList>
    </citation>
    <scope>IDENTIFICATION</scope>
</reference>